<organism evidence="1 2">
    <name type="scientific">Candidatus Rhodobacter oscarellae</name>
    <dbReference type="NCBI Taxonomy" id="1675527"/>
    <lineage>
        <taxon>Bacteria</taxon>
        <taxon>Pseudomonadati</taxon>
        <taxon>Pseudomonadota</taxon>
        <taxon>Alphaproteobacteria</taxon>
        <taxon>Rhodobacterales</taxon>
        <taxon>Rhodobacter group</taxon>
        <taxon>Rhodobacter</taxon>
    </lineage>
</organism>
<sequence>MARLQILGLLRFSYPSIYNQKGLDDFAARRAELYEPRRLERRLVWFEHVVIPCLRGQTDPDFQCLLLVGDQLPEPFRGRLVALADQVPQIKVCFEEEGQNHRQAVKALMDGHSDPGADFVAEFQLDDDDAVHREFIAETRAHLPLMMGLLVDTNWASLDFSRGLVLRMDASGHELRMAQCRLWTPGLVTFRPPSKSTVLRRIDHLKLWQHMPVISVPKRNMFLRGAHEDNVSNFSNRWDRHCTDDEIGNPAQLLQRAFGIDLAAMQRARSAAG</sequence>
<reference evidence="1 2" key="1">
    <citation type="submission" date="2015-06" db="EMBL/GenBank/DDBJ databases">
        <title>Draft genome sequence of an Alphaproteobacteria species associated to the Mediterranean sponge Oscarella lobularis.</title>
        <authorList>
            <person name="Jourda C."/>
            <person name="Santini S."/>
            <person name="Claverie J.-M."/>
        </authorList>
    </citation>
    <scope>NUCLEOTIDE SEQUENCE [LARGE SCALE GENOMIC DNA]</scope>
    <source>
        <strain evidence="1">IGS</strain>
    </source>
</reference>
<evidence type="ECO:0000313" key="1">
    <source>
        <dbReference type="EMBL" id="KMW56169.1"/>
    </source>
</evidence>
<protein>
    <recommendedName>
        <fullName evidence="3">Rhamnosyl transferase</fullName>
    </recommendedName>
</protein>
<dbReference type="InterPro" id="IPR021466">
    <property type="entry name" value="Put_rhamnosyl_transferase"/>
</dbReference>
<dbReference type="Proteomes" id="UP000037178">
    <property type="component" value="Unassembled WGS sequence"/>
</dbReference>
<proteinExistence type="predicted"/>
<dbReference type="OrthoDB" id="9771846at2"/>
<evidence type="ECO:0008006" key="3">
    <source>
        <dbReference type="Google" id="ProtNLM"/>
    </source>
</evidence>
<dbReference type="PATRIC" id="fig|1675527.3.peg.1193"/>
<gene>
    <name evidence="1" type="ORF">AIOL_001121</name>
</gene>
<keyword evidence="2" id="KW-1185">Reference proteome</keyword>
<dbReference type="STRING" id="1675527.AIOL_001121"/>
<evidence type="ECO:0000313" key="2">
    <source>
        <dbReference type="Proteomes" id="UP000037178"/>
    </source>
</evidence>
<comment type="caution">
    <text evidence="1">The sequence shown here is derived from an EMBL/GenBank/DDBJ whole genome shotgun (WGS) entry which is preliminary data.</text>
</comment>
<dbReference type="Pfam" id="PF11316">
    <property type="entry name" value="Rhamno_transf"/>
    <property type="match status" value="1"/>
</dbReference>
<accession>A0A0J9E306</accession>
<dbReference type="AlphaFoldDB" id="A0A0J9E306"/>
<dbReference type="EMBL" id="LFTY01000002">
    <property type="protein sequence ID" value="KMW56169.1"/>
    <property type="molecule type" value="Genomic_DNA"/>
</dbReference>
<dbReference type="RefSeq" id="WP_049642093.1">
    <property type="nucleotide sequence ID" value="NZ_LFTY01000002.1"/>
</dbReference>
<name>A0A0J9E306_9RHOB</name>